<keyword evidence="5 9" id="KW-0999">Mitochondrion inner membrane</keyword>
<dbReference type="GeneID" id="108667406"/>
<dbReference type="Pfam" id="PF04418">
    <property type="entry name" value="DUF543"/>
    <property type="match status" value="1"/>
</dbReference>
<dbReference type="PANTHER" id="PTHR21304">
    <property type="entry name" value="MICOS COMPLEX SUBUNIT MIC10"/>
    <property type="match status" value="1"/>
</dbReference>
<evidence type="ECO:0000256" key="6">
    <source>
        <dbReference type="ARBA" id="ARBA00022989"/>
    </source>
</evidence>
<sequence length="95" mass="10488">MAKTKSEDILGEKWDRCVSDTIVKMGGGLGVGVLFSVLFFKRRSWPIVFGLGSGFGMGYANCQHLFDQPYLVRPERITVTAKSVTESVEGAKEKQ</sequence>
<name>A0A8B7N9H3_HYAAZ</name>
<protein>
    <recommendedName>
        <fullName evidence="9">MICOS complex subunit MIC10</fullName>
    </recommendedName>
</protein>
<comment type="subcellular location">
    <subcellularLocation>
        <location evidence="2 9">Mitochondrion inner membrane</location>
        <topology evidence="2 9">Single-pass membrane protein</topology>
    </subcellularLocation>
</comment>
<keyword evidence="8 9" id="KW-0472">Membrane</keyword>
<keyword evidence="4 9" id="KW-0812">Transmembrane</keyword>
<comment type="similarity">
    <text evidence="3 9">Belongs to the MICOS complex subunit Mic10 family.</text>
</comment>
<feature type="transmembrane region" description="Helical" evidence="9">
    <location>
        <begin position="22"/>
        <end position="40"/>
    </location>
</feature>
<accession>A0A8B7N9H3</accession>
<dbReference type="KEGG" id="hazt:108667406"/>
<evidence type="ECO:0000313" key="10">
    <source>
        <dbReference type="Proteomes" id="UP000694843"/>
    </source>
</evidence>
<comment type="function">
    <text evidence="1 9">Component of the MICOS complex, a large protein complex of the mitochondrial inner membrane that plays crucial roles in the maintenance of crista junctions, inner membrane architecture, and formation of contact sites to the outer membrane.</text>
</comment>
<gene>
    <name evidence="11" type="primary">LOC108667406</name>
</gene>
<evidence type="ECO:0000313" key="11">
    <source>
        <dbReference type="RefSeq" id="XP_018009918.1"/>
    </source>
</evidence>
<reference evidence="11" key="1">
    <citation type="submission" date="2025-08" db="UniProtKB">
        <authorList>
            <consortium name="RefSeq"/>
        </authorList>
    </citation>
    <scope>IDENTIFICATION</scope>
    <source>
        <tissue evidence="11">Whole organism</tissue>
    </source>
</reference>
<evidence type="ECO:0000256" key="4">
    <source>
        <dbReference type="ARBA" id="ARBA00022692"/>
    </source>
</evidence>
<evidence type="ECO:0000256" key="8">
    <source>
        <dbReference type="ARBA" id="ARBA00023136"/>
    </source>
</evidence>
<dbReference type="OrthoDB" id="1916310at2759"/>
<keyword evidence="7 9" id="KW-0496">Mitochondrion</keyword>
<proteinExistence type="inferred from homology"/>
<evidence type="ECO:0000256" key="9">
    <source>
        <dbReference type="RuleBase" id="RU363011"/>
    </source>
</evidence>
<dbReference type="Proteomes" id="UP000694843">
    <property type="component" value="Unplaced"/>
</dbReference>
<evidence type="ECO:0000256" key="1">
    <source>
        <dbReference type="ARBA" id="ARBA00002689"/>
    </source>
</evidence>
<dbReference type="OMA" id="RKRWAFL"/>
<dbReference type="GO" id="GO:0061617">
    <property type="term" value="C:MICOS complex"/>
    <property type="evidence" value="ECO:0007669"/>
    <property type="project" value="UniProtKB-UniRule"/>
</dbReference>
<evidence type="ECO:0000256" key="2">
    <source>
        <dbReference type="ARBA" id="ARBA00004434"/>
    </source>
</evidence>
<dbReference type="InterPro" id="IPR007512">
    <property type="entry name" value="Mic10"/>
</dbReference>
<organism evidence="10 11">
    <name type="scientific">Hyalella azteca</name>
    <name type="common">Amphipod</name>
    <dbReference type="NCBI Taxonomy" id="294128"/>
    <lineage>
        <taxon>Eukaryota</taxon>
        <taxon>Metazoa</taxon>
        <taxon>Ecdysozoa</taxon>
        <taxon>Arthropoda</taxon>
        <taxon>Crustacea</taxon>
        <taxon>Multicrustacea</taxon>
        <taxon>Malacostraca</taxon>
        <taxon>Eumalacostraca</taxon>
        <taxon>Peracarida</taxon>
        <taxon>Amphipoda</taxon>
        <taxon>Senticaudata</taxon>
        <taxon>Talitrida</taxon>
        <taxon>Talitroidea</taxon>
        <taxon>Hyalellidae</taxon>
        <taxon>Hyalella</taxon>
    </lineage>
</organism>
<evidence type="ECO:0000256" key="5">
    <source>
        <dbReference type="ARBA" id="ARBA00022792"/>
    </source>
</evidence>
<keyword evidence="6 9" id="KW-1133">Transmembrane helix</keyword>
<dbReference type="PANTHER" id="PTHR21304:SF0">
    <property type="entry name" value="MICOS COMPLEX SUBUNIT MIC10"/>
    <property type="match status" value="1"/>
</dbReference>
<keyword evidence="10" id="KW-1185">Reference proteome</keyword>
<evidence type="ECO:0000256" key="7">
    <source>
        <dbReference type="ARBA" id="ARBA00023128"/>
    </source>
</evidence>
<comment type="subunit">
    <text evidence="9">Component of the mitochondrial contact site and cristae organizing system (MICOS) complex.</text>
</comment>
<dbReference type="RefSeq" id="XP_018009918.1">
    <property type="nucleotide sequence ID" value="XM_018154429.2"/>
</dbReference>
<dbReference type="AlphaFoldDB" id="A0A8B7N9H3"/>
<evidence type="ECO:0000256" key="3">
    <source>
        <dbReference type="ARBA" id="ARBA00006792"/>
    </source>
</evidence>